<feature type="transmembrane region" description="Helical" evidence="2">
    <location>
        <begin position="7"/>
        <end position="29"/>
    </location>
</feature>
<dbReference type="AlphaFoldDB" id="A0AAE1BUE6"/>
<protein>
    <submittedName>
        <fullName evidence="3">Uncharacterized protein</fullName>
    </submittedName>
</protein>
<organism evidence="3 4">
    <name type="scientific">Petrolisthes cinctipes</name>
    <name type="common">Flat porcelain crab</name>
    <dbReference type="NCBI Taxonomy" id="88211"/>
    <lineage>
        <taxon>Eukaryota</taxon>
        <taxon>Metazoa</taxon>
        <taxon>Ecdysozoa</taxon>
        <taxon>Arthropoda</taxon>
        <taxon>Crustacea</taxon>
        <taxon>Multicrustacea</taxon>
        <taxon>Malacostraca</taxon>
        <taxon>Eumalacostraca</taxon>
        <taxon>Eucarida</taxon>
        <taxon>Decapoda</taxon>
        <taxon>Pleocyemata</taxon>
        <taxon>Anomura</taxon>
        <taxon>Galatheoidea</taxon>
        <taxon>Porcellanidae</taxon>
        <taxon>Petrolisthes</taxon>
    </lineage>
</organism>
<feature type="transmembrane region" description="Helical" evidence="2">
    <location>
        <begin position="35"/>
        <end position="57"/>
    </location>
</feature>
<evidence type="ECO:0000256" key="1">
    <source>
        <dbReference type="SAM" id="MobiDB-lite"/>
    </source>
</evidence>
<feature type="region of interest" description="Disordered" evidence="1">
    <location>
        <begin position="61"/>
        <end position="123"/>
    </location>
</feature>
<keyword evidence="2" id="KW-0472">Membrane</keyword>
<gene>
    <name evidence="3" type="ORF">Pcinc_036641</name>
</gene>
<comment type="caution">
    <text evidence="3">The sequence shown here is derived from an EMBL/GenBank/DDBJ whole genome shotgun (WGS) entry which is preliminary data.</text>
</comment>
<sequence>MDLEVLYFRCGGSSGVVLYFIPGVAFEVWCCTSGVVVLEVWCCTSVVVLYFCCGVVLQSTGGRKESHVRDHGHARTPSTPSQIHALTDSRPYKPTPSQSHALTVPRLHRPTPIHTHTLTDPRP</sequence>
<reference evidence="3" key="1">
    <citation type="submission" date="2023-10" db="EMBL/GenBank/DDBJ databases">
        <title>Genome assemblies of two species of porcelain crab, Petrolisthes cinctipes and Petrolisthes manimaculis (Anomura: Porcellanidae).</title>
        <authorList>
            <person name="Angst P."/>
        </authorList>
    </citation>
    <scope>NUCLEOTIDE SEQUENCE</scope>
    <source>
        <strain evidence="3">PB745_01</strain>
        <tissue evidence="3">Gill</tissue>
    </source>
</reference>
<evidence type="ECO:0000313" key="4">
    <source>
        <dbReference type="Proteomes" id="UP001286313"/>
    </source>
</evidence>
<keyword evidence="2" id="KW-0812">Transmembrane</keyword>
<accession>A0AAE1BUE6</accession>
<proteinExistence type="predicted"/>
<keyword evidence="2" id="KW-1133">Transmembrane helix</keyword>
<evidence type="ECO:0000256" key="2">
    <source>
        <dbReference type="SAM" id="Phobius"/>
    </source>
</evidence>
<dbReference type="EMBL" id="JAWQEG010005698">
    <property type="protein sequence ID" value="KAK3857086.1"/>
    <property type="molecule type" value="Genomic_DNA"/>
</dbReference>
<dbReference type="Proteomes" id="UP001286313">
    <property type="component" value="Unassembled WGS sequence"/>
</dbReference>
<evidence type="ECO:0000313" key="3">
    <source>
        <dbReference type="EMBL" id="KAK3857086.1"/>
    </source>
</evidence>
<keyword evidence="4" id="KW-1185">Reference proteome</keyword>
<feature type="compositionally biased region" description="Basic and acidic residues" evidence="1">
    <location>
        <begin position="62"/>
        <end position="73"/>
    </location>
</feature>
<name>A0AAE1BUE6_PETCI</name>